<comment type="caution">
    <text evidence="2">The sequence shown here is derived from an EMBL/GenBank/DDBJ whole genome shotgun (WGS) entry which is preliminary data.</text>
</comment>
<keyword evidence="1" id="KW-0732">Signal</keyword>
<evidence type="ECO:0000313" key="3">
    <source>
        <dbReference type="Proteomes" id="UP000255317"/>
    </source>
</evidence>
<name>A0A370QEZ2_9FLAO</name>
<reference evidence="2 3" key="1">
    <citation type="submission" date="2018-07" db="EMBL/GenBank/DDBJ databases">
        <title>Genomic Encyclopedia of Type Strains, Phase IV (KMG-IV): sequencing the most valuable type-strain genomes for metagenomic binning, comparative biology and taxonomic classification.</title>
        <authorList>
            <person name="Goeker M."/>
        </authorList>
    </citation>
    <scope>NUCLEOTIDE SEQUENCE [LARGE SCALE GENOMIC DNA]</scope>
    <source>
        <strain evidence="2 3">DSM 101478</strain>
    </source>
</reference>
<dbReference type="EMBL" id="QRAO01000002">
    <property type="protein sequence ID" value="RDK86942.1"/>
    <property type="molecule type" value="Genomic_DNA"/>
</dbReference>
<dbReference type="Proteomes" id="UP000255317">
    <property type="component" value="Unassembled WGS sequence"/>
</dbReference>
<dbReference type="RefSeq" id="WP_170134731.1">
    <property type="nucleotide sequence ID" value="NZ_QRAO01000002.1"/>
</dbReference>
<accession>A0A370QEZ2</accession>
<proteinExistence type="predicted"/>
<protein>
    <recommendedName>
        <fullName evidence="4">2-dehydro-3-deoxyphosphooctonate aldolase</fullName>
    </recommendedName>
</protein>
<organism evidence="2 3">
    <name type="scientific">Marinirhabdus gelatinilytica</name>
    <dbReference type="NCBI Taxonomy" id="1703343"/>
    <lineage>
        <taxon>Bacteria</taxon>
        <taxon>Pseudomonadati</taxon>
        <taxon>Bacteroidota</taxon>
        <taxon>Flavobacteriia</taxon>
        <taxon>Flavobacteriales</taxon>
        <taxon>Flavobacteriaceae</taxon>
    </lineage>
</organism>
<sequence>MKKILLLLIVLLCLACGAKKPTILSSSSNPMATSLDYEPFIDVSEYSTDKEYGLVEDKPIKVGEKSAINQRRYIASLAGPEGQVLSFYRVGSCCPYASENGLSGTALVDVYSVTYKGLKKPIMLYISFYDFETLMIPEGFTKREI</sequence>
<dbReference type="AlphaFoldDB" id="A0A370QEZ2"/>
<evidence type="ECO:0008006" key="4">
    <source>
        <dbReference type="Google" id="ProtNLM"/>
    </source>
</evidence>
<evidence type="ECO:0000256" key="1">
    <source>
        <dbReference type="SAM" id="SignalP"/>
    </source>
</evidence>
<feature type="chain" id="PRO_5016984846" description="2-dehydro-3-deoxyphosphooctonate aldolase" evidence="1">
    <location>
        <begin position="19"/>
        <end position="145"/>
    </location>
</feature>
<evidence type="ECO:0000313" key="2">
    <source>
        <dbReference type="EMBL" id="RDK86942.1"/>
    </source>
</evidence>
<feature type="signal peptide" evidence="1">
    <location>
        <begin position="1"/>
        <end position="18"/>
    </location>
</feature>
<keyword evidence="3" id="KW-1185">Reference proteome</keyword>
<gene>
    <name evidence="2" type="ORF">C8D94_102120</name>
</gene>